<proteinExistence type="evidence at transcript level"/>
<dbReference type="Gene3D" id="3.40.50.300">
    <property type="entry name" value="P-loop containing nucleotide triphosphate hydrolases"/>
    <property type="match status" value="1"/>
</dbReference>
<dbReference type="Pfam" id="PF13671">
    <property type="entry name" value="AAA_33"/>
    <property type="match status" value="1"/>
</dbReference>
<dbReference type="OrthoDB" id="10055895at2759"/>
<dbReference type="PANTHER" id="PTHR13308:SF40">
    <property type="entry name" value="NEDD4-BINDING PROTEIN 2-LIKE 1"/>
    <property type="match status" value="1"/>
</dbReference>
<accession>T2M9X9</accession>
<reference evidence="1" key="1">
    <citation type="journal article" date="2013" name="Genome Biol. Evol.">
        <title>Punctuated emergences of genetic and phenotypic innovations in eumetazoan, bilaterian, euteleostome, and hominidae ancestors.</title>
        <authorList>
            <person name="Wenger Y."/>
            <person name="Galliot B."/>
        </authorList>
    </citation>
    <scope>NUCLEOTIDE SEQUENCE</scope>
    <source>
        <tissue evidence="1">Whole animals</tissue>
    </source>
</reference>
<protein>
    <submittedName>
        <fullName evidence="1">NEDD4-binding protein 2</fullName>
    </submittedName>
</protein>
<dbReference type="AlphaFoldDB" id="T2M9X9"/>
<sequence length="681" mass="78043">MSSTFYIDSDSNTKEQLNNRNETKKKFYEMFKKKIEFEIIDMVFSNCKYNFDETFENLLGIAEPTKKSLDVNPVNNSDVLYQKKVKPQQPLNLLDQFSTSNTSKKMHVVPFSPYNQPTFYNAKKDEDSFEKFVQDTQNFILVIMRGLPGAGKSTKARQLRGANGVLYSTDDFFFVNDRYMYDPNRISDAHEWNQNRTKKGMEIKISPIIIDNTNMMAWEMKPYVAMALTHDYDVFIVEPDTPWAWKPSELAKRNAHGVPKEKIERMKERYEKNVTVDSIIKNFNLKVPLSYKKKIVPMQSTLSLETDSSKVVDKSIFISNGSEKYHEYIELSCIPQNNVHINSVDKLEDIANKDISSPPNSKTIMKSSLGKIDDIVTALKSWCVGSDSGCIIEDTNRKNENNVLKSTSNESNFSHKVKRDEFFEFNVKFLTECFPLQDENYLRDCLLQFNENLLTTCDYLCEQTNISVQFDIDRNDDVSANINIINQNSNFQNCGEIFYCDINSDENVNIVIDRRLGMELSKRFGSPDDIDSFNSNDFIMELNSELARQLYLSWRKSMKAIALDISKAFDKVWHAGVLHKLSSYGVSGNIQIHYILTSKVALFSDDTTIYSCHDKKPTPSDCLRGAFELEKDLTSATAWGSQWLDLLLLSDLSWKPYIKSIAKLASAKVASLLASSILSNS</sequence>
<organism evidence="1">
    <name type="scientific">Hydra vulgaris</name>
    <name type="common">Hydra</name>
    <name type="synonym">Hydra attenuata</name>
    <dbReference type="NCBI Taxonomy" id="6087"/>
    <lineage>
        <taxon>Eukaryota</taxon>
        <taxon>Metazoa</taxon>
        <taxon>Cnidaria</taxon>
        <taxon>Hydrozoa</taxon>
        <taxon>Hydroidolina</taxon>
        <taxon>Anthoathecata</taxon>
        <taxon>Aplanulata</taxon>
        <taxon>Hydridae</taxon>
        <taxon>Hydra</taxon>
    </lineage>
</organism>
<name>T2M9X9_HYDVU</name>
<evidence type="ECO:0000313" key="1">
    <source>
        <dbReference type="EMBL" id="CDG69073.1"/>
    </source>
</evidence>
<dbReference type="SUPFAM" id="SSF52540">
    <property type="entry name" value="P-loop containing nucleoside triphosphate hydrolases"/>
    <property type="match status" value="1"/>
</dbReference>
<dbReference type="InterPro" id="IPR027417">
    <property type="entry name" value="P-loop_NTPase"/>
</dbReference>
<dbReference type="PANTHER" id="PTHR13308">
    <property type="entry name" value="NEDD4-BINDING PROTEIN 2-LIKE 1"/>
    <property type="match status" value="1"/>
</dbReference>
<dbReference type="InterPro" id="IPR026302">
    <property type="entry name" value="NEDD4-bd_p2"/>
</dbReference>
<dbReference type="EMBL" id="HAAD01002841">
    <property type="protein sequence ID" value="CDG69073.1"/>
    <property type="molecule type" value="mRNA"/>
</dbReference>
<gene>
    <name evidence="1" type="primary">N4BP2</name>
</gene>